<dbReference type="Proteomes" id="UP000620124">
    <property type="component" value="Unassembled WGS sequence"/>
</dbReference>
<evidence type="ECO:0000256" key="1">
    <source>
        <dbReference type="SAM" id="MobiDB-lite"/>
    </source>
</evidence>
<organism evidence="2 3">
    <name type="scientific">Mycena venus</name>
    <dbReference type="NCBI Taxonomy" id="2733690"/>
    <lineage>
        <taxon>Eukaryota</taxon>
        <taxon>Fungi</taxon>
        <taxon>Dikarya</taxon>
        <taxon>Basidiomycota</taxon>
        <taxon>Agaricomycotina</taxon>
        <taxon>Agaricomycetes</taxon>
        <taxon>Agaricomycetidae</taxon>
        <taxon>Agaricales</taxon>
        <taxon>Marasmiineae</taxon>
        <taxon>Mycenaceae</taxon>
        <taxon>Mycena</taxon>
    </lineage>
</organism>
<feature type="compositionally biased region" description="Basic and acidic residues" evidence="1">
    <location>
        <begin position="71"/>
        <end position="84"/>
    </location>
</feature>
<evidence type="ECO:0000313" key="2">
    <source>
        <dbReference type="EMBL" id="KAF7353003.1"/>
    </source>
</evidence>
<dbReference type="EMBL" id="JACAZI010000009">
    <property type="protein sequence ID" value="KAF7353003.1"/>
    <property type="molecule type" value="Genomic_DNA"/>
</dbReference>
<keyword evidence="3" id="KW-1185">Reference proteome</keyword>
<proteinExistence type="predicted"/>
<accession>A0A8H6Y498</accession>
<dbReference type="OrthoDB" id="2864791at2759"/>
<sequence length="187" mass="21273">MLRLNVCPPRKGIPPQLFGGTNKSIQRAHGSLVLVRGVRMKNNKHFSINSEKEEELLLQRLEALRARAKERLAKEEQAKQKADFTGHLNRPSKPSPPSPTPPAATPLDKHTSSLWDELVNKDDQAKLAGHGIQSLEQLKEAYEEADADLNRPPYPSVQRLKPRLRLSWELYQSIPQKLAMKRRKPEN</sequence>
<feature type="compositionally biased region" description="Pro residues" evidence="1">
    <location>
        <begin position="93"/>
        <end position="104"/>
    </location>
</feature>
<gene>
    <name evidence="2" type="ORF">MVEN_01267900</name>
</gene>
<name>A0A8H6Y498_9AGAR</name>
<comment type="caution">
    <text evidence="2">The sequence shown here is derived from an EMBL/GenBank/DDBJ whole genome shotgun (WGS) entry which is preliminary data.</text>
</comment>
<dbReference type="AlphaFoldDB" id="A0A8H6Y498"/>
<protein>
    <submittedName>
        <fullName evidence="2">Uncharacterized protein</fullName>
    </submittedName>
</protein>
<reference evidence="2" key="1">
    <citation type="submission" date="2020-05" db="EMBL/GenBank/DDBJ databases">
        <title>Mycena genomes resolve the evolution of fungal bioluminescence.</title>
        <authorList>
            <person name="Tsai I.J."/>
        </authorList>
    </citation>
    <scope>NUCLEOTIDE SEQUENCE</scope>
    <source>
        <strain evidence="2">CCC161011</strain>
    </source>
</reference>
<feature type="region of interest" description="Disordered" evidence="1">
    <location>
        <begin position="71"/>
        <end position="110"/>
    </location>
</feature>
<evidence type="ECO:0000313" key="3">
    <source>
        <dbReference type="Proteomes" id="UP000620124"/>
    </source>
</evidence>